<dbReference type="RefSeq" id="WP_281347131.1">
    <property type="nucleotide sequence ID" value="NZ_WIBF01000001.1"/>
</dbReference>
<proteinExistence type="predicted"/>
<comment type="caution">
    <text evidence="1">The sequence shown here is derived from an EMBL/GenBank/DDBJ whole genome shotgun (WGS) entry which is preliminary data.</text>
</comment>
<dbReference type="EMBL" id="WIBF01000001">
    <property type="protein sequence ID" value="MQQ07209.1"/>
    <property type="molecule type" value="Genomic_DNA"/>
</dbReference>
<accession>A0A843YDQ9</accession>
<evidence type="ECO:0000313" key="2">
    <source>
        <dbReference type="Proteomes" id="UP000444174"/>
    </source>
</evidence>
<dbReference type="Pfam" id="PF20083">
    <property type="entry name" value="DUF6477"/>
    <property type="match status" value="1"/>
</dbReference>
<sequence>MQDLLTRITALKRPRLLMRAARSGQKDYCGVNDLCRILQVTEPPKTTAAMIRLLDLENNLNHHRTSGTPGYTYARHIDVLIALLCECETYLNSQHAKMGALRSETRPVS</sequence>
<dbReference type="AlphaFoldDB" id="A0A843YDQ9"/>
<dbReference type="Proteomes" id="UP000444174">
    <property type="component" value="Unassembled WGS sequence"/>
</dbReference>
<reference evidence="1 2" key="1">
    <citation type="submission" date="2019-10" db="EMBL/GenBank/DDBJ databases">
        <title>Epibacterium sp. nov., isolated from seawater.</title>
        <authorList>
            <person name="Zhang X."/>
            <person name="Li N."/>
        </authorList>
    </citation>
    <scope>NUCLEOTIDE SEQUENCE [LARGE SCALE GENOMIC DNA]</scope>
    <source>
        <strain evidence="1 2">SM1979</strain>
    </source>
</reference>
<gene>
    <name evidence="1" type="ORF">GFB49_01955</name>
</gene>
<dbReference type="InterPro" id="IPR045516">
    <property type="entry name" value="DUF6477"/>
</dbReference>
<name>A0A843YDQ9_9RHOB</name>
<evidence type="ECO:0000313" key="1">
    <source>
        <dbReference type="EMBL" id="MQQ07209.1"/>
    </source>
</evidence>
<keyword evidence="2" id="KW-1185">Reference proteome</keyword>
<organism evidence="1 2">
    <name type="scientific">Tritonibacter litoralis</name>
    <dbReference type="NCBI Taxonomy" id="2662264"/>
    <lineage>
        <taxon>Bacteria</taxon>
        <taxon>Pseudomonadati</taxon>
        <taxon>Pseudomonadota</taxon>
        <taxon>Alphaproteobacteria</taxon>
        <taxon>Rhodobacterales</taxon>
        <taxon>Paracoccaceae</taxon>
        <taxon>Tritonibacter</taxon>
    </lineage>
</organism>
<protein>
    <submittedName>
        <fullName evidence="1">Uncharacterized protein</fullName>
    </submittedName>
</protein>